<evidence type="ECO:0000313" key="1">
    <source>
        <dbReference type="EMBL" id="CUX09738.1"/>
    </source>
</evidence>
<sequence length="55" mass="6070">MRLSTAIMPHPVFYVLSPPLRKFKNCEALPAALSAASGAKEAHREEIALMLYKSI</sequence>
<accession>A0A1S7NP66</accession>
<dbReference type="Proteomes" id="UP000191897">
    <property type="component" value="Unassembled WGS sequence"/>
</dbReference>
<dbReference type="AlphaFoldDB" id="A0A1S7NP66"/>
<proteinExistence type="predicted"/>
<evidence type="ECO:0000313" key="2">
    <source>
        <dbReference type="Proteomes" id="UP000191897"/>
    </source>
</evidence>
<organism evidence="1 2">
    <name type="scientific">Agrobacterium tumefaciens str. Kerr 14</name>
    <dbReference type="NCBI Taxonomy" id="1183424"/>
    <lineage>
        <taxon>Bacteria</taxon>
        <taxon>Pseudomonadati</taxon>
        <taxon>Pseudomonadota</taxon>
        <taxon>Alphaproteobacteria</taxon>
        <taxon>Hyphomicrobiales</taxon>
        <taxon>Rhizobiaceae</taxon>
        <taxon>Rhizobium/Agrobacterium group</taxon>
        <taxon>Agrobacterium</taxon>
        <taxon>Agrobacterium tumefaciens complex</taxon>
    </lineage>
</organism>
<dbReference type="EMBL" id="FBWC01000004">
    <property type="protein sequence ID" value="CUX09738.1"/>
    <property type="molecule type" value="Genomic_DNA"/>
</dbReference>
<name>A0A1S7NP66_AGRTU</name>
<protein>
    <submittedName>
        <fullName evidence="1">Uncharacterized protein</fullName>
    </submittedName>
</protein>
<gene>
    <name evidence="1" type="ORF">AGR4C_Cc120037</name>
</gene>
<reference evidence="1 2" key="1">
    <citation type="submission" date="2016-01" db="EMBL/GenBank/DDBJ databases">
        <authorList>
            <person name="Oliw E.H."/>
        </authorList>
    </citation>
    <scope>NUCLEOTIDE SEQUENCE [LARGE SCALE GENOMIC DNA]</scope>
    <source>
        <strain evidence="1 2">Kerr 14</strain>
    </source>
</reference>